<sequence>KLIQTHISYVFLTGNDAYKIKKHRNFGFLDFSSLEKREFYCKEEVRLNARAAPAYYLGVLAIAKDPTDHFHFAGNDAKEEVVEYCVHMKQFPSGQLFSERLKNGQLDLGHMVALGRKVAQFHARCATNEKILSFGTVPVVRRAYDENYAQTEKYIAPGIQTRQQLDETRKYTGQLLFDQATLVSK</sequence>
<dbReference type="PANTHER" id="PTHR43883:SF1">
    <property type="entry name" value="GLUCONOKINASE"/>
    <property type="match status" value="1"/>
</dbReference>
<dbReference type="InterPro" id="IPR052732">
    <property type="entry name" value="Cell-binding_unc_protein"/>
</dbReference>
<keyword evidence="1" id="KW-0808">Transferase</keyword>
<accession>Q27SU4</accession>
<reference evidence="1" key="1">
    <citation type="journal article" date="2006" name="J. Mol. Evol.">
        <title>The frequency of eubacterium-to-eukaryote lateral gene transfers shows significant cross-taxa variation within amoebozoa.</title>
        <authorList>
            <person name="Watkins R.F."/>
            <person name="Gray M.W."/>
        </authorList>
    </citation>
    <scope>NUCLEOTIDE SEQUENCE</scope>
</reference>
<dbReference type="AlphaFoldDB" id="Q27SU4"/>
<dbReference type="PANTHER" id="PTHR43883">
    <property type="entry name" value="SLR0207 PROTEIN"/>
    <property type="match status" value="1"/>
</dbReference>
<keyword evidence="1" id="KW-0418">Kinase</keyword>
<evidence type="ECO:0000313" key="1">
    <source>
        <dbReference type="EMBL" id="ABD46594.1"/>
    </source>
</evidence>
<dbReference type="GO" id="GO:0016301">
    <property type="term" value="F:kinase activity"/>
    <property type="evidence" value="ECO:0007669"/>
    <property type="project" value="UniProtKB-KW"/>
</dbReference>
<feature type="non-terminal residue" evidence="1">
    <location>
        <position position="185"/>
    </location>
</feature>
<name>Q27SU4_VERVE</name>
<protein>
    <submittedName>
        <fullName evidence="1">Protein kinase</fullName>
    </submittedName>
</protein>
<dbReference type="EMBL" id="DQ384264">
    <property type="protein sequence ID" value="ABD46594.1"/>
    <property type="molecule type" value="mRNA"/>
</dbReference>
<feature type="non-terminal residue" evidence="1">
    <location>
        <position position="1"/>
    </location>
</feature>
<proteinExistence type="evidence at transcript level"/>
<organism evidence="1">
    <name type="scientific">Vermamoeba vermiformis</name>
    <name type="common">Amoeba</name>
    <name type="synonym">Hartmannella vermiformis</name>
    <dbReference type="NCBI Taxonomy" id="5778"/>
    <lineage>
        <taxon>Eukaryota</taxon>
        <taxon>Amoebozoa</taxon>
        <taxon>Tubulinea</taxon>
        <taxon>Echinamoebida</taxon>
        <taxon>Vermamoeba</taxon>
    </lineage>
</organism>